<evidence type="ECO:0008006" key="2">
    <source>
        <dbReference type="Google" id="ProtNLM"/>
    </source>
</evidence>
<protein>
    <recommendedName>
        <fullName evidence="2">MIP18 family-like domain-containing protein</fullName>
    </recommendedName>
</protein>
<dbReference type="AlphaFoldDB" id="A0A7C5Y8H7"/>
<proteinExistence type="predicted"/>
<comment type="caution">
    <text evidence="1">The sequence shown here is derived from an EMBL/GenBank/DDBJ whole genome shotgun (WGS) entry which is preliminary data.</text>
</comment>
<sequence>MQNLSEKVRQSLARLKDPVSNAPILFLEADIEVKEVAQGEILVLFYAKDPYSPNVMTYADAVKKIASKVEGVKRVVVDVRNHVMSDLFNIRVND</sequence>
<evidence type="ECO:0000313" key="1">
    <source>
        <dbReference type="EMBL" id="HHR40800.1"/>
    </source>
</evidence>
<reference evidence="1" key="1">
    <citation type="journal article" date="2020" name="mSystems">
        <title>Genome- and Community-Level Interaction Insights into Carbon Utilization and Element Cycling Functions of Hydrothermarchaeota in Hydrothermal Sediment.</title>
        <authorList>
            <person name="Zhou Z."/>
            <person name="Liu Y."/>
            <person name="Xu W."/>
            <person name="Pan J."/>
            <person name="Luo Z.H."/>
            <person name="Li M."/>
        </authorList>
    </citation>
    <scope>NUCLEOTIDE SEQUENCE [LARGE SCALE GENOMIC DNA]</scope>
    <source>
        <strain evidence="1">SpSt-1084</strain>
    </source>
</reference>
<name>A0A7C5Y8H7_CALS0</name>
<gene>
    <name evidence="1" type="ORF">ENM42_03120</name>
</gene>
<dbReference type="EMBL" id="DRXS01000173">
    <property type="protein sequence ID" value="HHR40800.1"/>
    <property type="molecule type" value="Genomic_DNA"/>
</dbReference>
<accession>A0A7C5Y8H7</accession>
<organism evidence="1">
    <name type="scientific">Caldiarchaeum subterraneum</name>
    <dbReference type="NCBI Taxonomy" id="311458"/>
    <lineage>
        <taxon>Archaea</taxon>
        <taxon>Nitrososphaerota</taxon>
        <taxon>Candidatus Caldarchaeales</taxon>
        <taxon>Candidatus Caldarchaeaceae</taxon>
        <taxon>Candidatus Caldarchaeum</taxon>
    </lineage>
</organism>